<dbReference type="EMBL" id="JARQZJ010000008">
    <property type="protein sequence ID" value="KAK9871883.1"/>
    <property type="molecule type" value="Genomic_DNA"/>
</dbReference>
<evidence type="ECO:0000313" key="2">
    <source>
        <dbReference type="Proteomes" id="UP001431783"/>
    </source>
</evidence>
<gene>
    <name evidence="1" type="ORF">WA026_015132</name>
</gene>
<evidence type="ECO:0000313" key="1">
    <source>
        <dbReference type="EMBL" id="KAK9871883.1"/>
    </source>
</evidence>
<accession>A0AAW1TNL6</accession>
<proteinExistence type="predicted"/>
<dbReference type="AlphaFoldDB" id="A0AAW1TNL6"/>
<name>A0AAW1TNL6_9CUCU</name>
<protein>
    <submittedName>
        <fullName evidence="1">Uncharacterized protein</fullName>
    </submittedName>
</protein>
<sequence length="180" mass="20808">MFGKTSPNWSFNSTRMFIFTLRALTSFHKMDDFKQSLSSSAGVDLGITGSVWRTCPANKIIAPPNQFWFSRKSYNMRSNEYKDFCVPSCTHPKLLVCSTATIWPSQNFSKGCKLVFYYYLHVQRQLEFGMIYFTDIQQRSCNTFCDRIVAKINDIKNVFPVPPGAYKKKKSASSIVHYFH</sequence>
<organism evidence="1 2">
    <name type="scientific">Henosepilachna vigintioctopunctata</name>
    <dbReference type="NCBI Taxonomy" id="420089"/>
    <lineage>
        <taxon>Eukaryota</taxon>
        <taxon>Metazoa</taxon>
        <taxon>Ecdysozoa</taxon>
        <taxon>Arthropoda</taxon>
        <taxon>Hexapoda</taxon>
        <taxon>Insecta</taxon>
        <taxon>Pterygota</taxon>
        <taxon>Neoptera</taxon>
        <taxon>Endopterygota</taxon>
        <taxon>Coleoptera</taxon>
        <taxon>Polyphaga</taxon>
        <taxon>Cucujiformia</taxon>
        <taxon>Coccinelloidea</taxon>
        <taxon>Coccinellidae</taxon>
        <taxon>Epilachninae</taxon>
        <taxon>Epilachnini</taxon>
        <taxon>Henosepilachna</taxon>
    </lineage>
</organism>
<dbReference type="Proteomes" id="UP001431783">
    <property type="component" value="Unassembled WGS sequence"/>
</dbReference>
<comment type="caution">
    <text evidence="1">The sequence shown here is derived from an EMBL/GenBank/DDBJ whole genome shotgun (WGS) entry which is preliminary data.</text>
</comment>
<keyword evidence="2" id="KW-1185">Reference proteome</keyword>
<reference evidence="1 2" key="1">
    <citation type="submission" date="2023-03" db="EMBL/GenBank/DDBJ databases">
        <title>Genome insight into feeding habits of ladybird beetles.</title>
        <authorList>
            <person name="Li H.-S."/>
            <person name="Huang Y.-H."/>
            <person name="Pang H."/>
        </authorList>
    </citation>
    <scope>NUCLEOTIDE SEQUENCE [LARGE SCALE GENOMIC DNA]</scope>
    <source>
        <strain evidence="1">SYSU_2023b</strain>
        <tissue evidence="1">Whole body</tissue>
    </source>
</reference>